<sequence length="143" mass="16299">MREVQHGQDPWGHVRGLRELTRLPFNGCDRSRIDWKRLRQLSRRTARETKVARETHSVTVQTVRTREVRGGFLNLAKRTESYGAPEISPMSDDDALLDFEAKYYSFDDGISVATDRDPDKRRPKGDVKGAGLTSALTRLLTGR</sequence>
<evidence type="ECO:0000313" key="3">
    <source>
        <dbReference type="Proteomes" id="UP000199028"/>
    </source>
</evidence>
<gene>
    <name evidence="2" type="ORF">SAMN05216195_117123</name>
</gene>
<dbReference type="AlphaFoldDB" id="A0A1H9XT76"/>
<evidence type="ECO:0000313" key="2">
    <source>
        <dbReference type="EMBL" id="SES49249.1"/>
    </source>
</evidence>
<protein>
    <submittedName>
        <fullName evidence="2">Uncharacterized protein</fullName>
    </submittedName>
</protein>
<evidence type="ECO:0000256" key="1">
    <source>
        <dbReference type="SAM" id="MobiDB-lite"/>
    </source>
</evidence>
<feature type="compositionally biased region" description="Basic and acidic residues" evidence="1">
    <location>
        <begin position="114"/>
        <end position="127"/>
    </location>
</feature>
<dbReference type="Proteomes" id="UP000199028">
    <property type="component" value="Unassembled WGS sequence"/>
</dbReference>
<name>A0A1H9XT76_9PSEU</name>
<organism evidence="2 3">
    <name type="scientific">Lentzea flaviverrucosa</name>
    <dbReference type="NCBI Taxonomy" id="200379"/>
    <lineage>
        <taxon>Bacteria</taxon>
        <taxon>Bacillati</taxon>
        <taxon>Actinomycetota</taxon>
        <taxon>Actinomycetes</taxon>
        <taxon>Pseudonocardiales</taxon>
        <taxon>Pseudonocardiaceae</taxon>
        <taxon>Lentzea</taxon>
    </lineage>
</organism>
<dbReference type="EMBL" id="FOFT01000017">
    <property type="protein sequence ID" value="SES49249.1"/>
    <property type="molecule type" value="Genomic_DNA"/>
</dbReference>
<keyword evidence="3" id="KW-1185">Reference proteome</keyword>
<accession>A0A1H9XT76</accession>
<reference evidence="3" key="1">
    <citation type="submission" date="2016-10" db="EMBL/GenBank/DDBJ databases">
        <authorList>
            <person name="Varghese N."/>
            <person name="Submissions S."/>
        </authorList>
    </citation>
    <scope>NUCLEOTIDE SEQUENCE [LARGE SCALE GENOMIC DNA]</scope>
    <source>
        <strain evidence="3">CGMCC 4.578</strain>
    </source>
</reference>
<feature type="region of interest" description="Disordered" evidence="1">
    <location>
        <begin position="114"/>
        <end position="133"/>
    </location>
</feature>
<proteinExistence type="predicted"/>